<sequence length="555" mass="62154">MNKKIIKTCSVALLSTTLLFSMQGISTIEASKRDDVMQTKYTWDHPGPSLPVLLSGKPKQAGMSETPLKEMDSIINDAINQKVMPGAVTYVARKGVTVKHQAYGYAYRYTDDQFTETNQPIQMKKDTIFDIASISKIFTSIAAMQLYEKGKFKLDDPVAKYIPEFAENGKETVTIRQLMTHTSGFEPGILVYKMGTSRADRLEIVLKHKLTNAPGTTYTYSDLNMITLGVLVERLSGQRQDEYVKEHITKPLGMKDTMYNPPASLKSRIAATEYQPWTNRGLVWGQVHDENSWSLDGVAGHAGVFSTANDLAILGQTFLNEGKYGHSRILKASTVKLMEKNMNQAFPGDDHGLGYELNQGWYMDGFADENTMGHTGYTGTSLVISPKNQTVVILLTNRVHPSRNTVSTNQTRRLVARQAGDAIPVEMKGKKQAWFAGYGDNKKSILQAEVDIKKPATLTFETWYRIEKDADYGKVEISNDGKSWTSLGTEYTGSSVKWKKATYSIPAGTKFIRFQYETDASVNGRGWYIADPQIKSKGKKVKLHFNSTDWKLRNR</sequence>
<dbReference type="PANTHER" id="PTHR43283">
    <property type="entry name" value="BETA-LACTAMASE-RELATED"/>
    <property type="match status" value="1"/>
</dbReference>
<protein>
    <submittedName>
        <fullName evidence="4">Beta-lactamase (Cephalosporinase)</fullName>
        <ecNumber evidence="4">3.5.2.6</ecNumber>
    </submittedName>
</protein>
<dbReference type="Gene3D" id="3.40.710.10">
    <property type="entry name" value="DD-peptidase/beta-lactamase superfamily"/>
    <property type="match status" value="1"/>
</dbReference>
<evidence type="ECO:0000256" key="2">
    <source>
        <dbReference type="SAM" id="SignalP"/>
    </source>
</evidence>
<dbReference type="GO" id="GO:0008800">
    <property type="term" value="F:beta-lactamase activity"/>
    <property type="evidence" value="ECO:0007669"/>
    <property type="project" value="UniProtKB-EC"/>
</dbReference>
<dbReference type="InterPro" id="IPR001466">
    <property type="entry name" value="Beta-lactam-related"/>
</dbReference>
<comment type="caution">
    <text evidence="4">The sequence shown here is derived from an EMBL/GenBank/DDBJ whole genome shotgun (WGS) entry which is preliminary data.</text>
</comment>
<reference evidence="4 5" key="1">
    <citation type="submission" date="2016-01" db="EMBL/GenBank/DDBJ databases">
        <title>Genome Sequences of Twelve Sporeforming Bacillus Species Isolated from Foods.</title>
        <authorList>
            <person name="Berendsen E.M."/>
            <person name="Wells-Bennik M.H."/>
            <person name="Krawcyk A.O."/>
            <person name="De Jong A."/>
            <person name="Holsappel S."/>
            <person name="Eijlander R.T."/>
            <person name="Kuipers O.P."/>
        </authorList>
    </citation>
    <scope>NUCLEOTIDE SEQUENCE [LARGE SCALE GENOMIC DNA]</scope>
    <source>
        <strain evidence="4 5">B4102</strain>
    </source>
</reference>
<dbReference type="InterPro" id="IPR050789">
    <property type="entry name" value="Diverse_Enzym_Activities"/>
</dbReference>
<dbReference type="STRING" id="46224.B4102_0935"/>
<dbReference type="Pfam" id="PF00144">
    <property type="entry name" value="Beta-lactamase"/>
    <property type="match status" value="1"/>
</dbReference>
<proteinExistence type="predicted"/>
<name>A0A150KKE2_9BACI</name>
<keyword evidence="5" id="KW-1185">Reference proteome</keyword>
<dbReference type="Proteomes" id="UP000075666">
    <property type="component" value="Unassembled WGS sequence"/>
</dbReference>
<dbReference type="InterPro" id="IPR012338">
    <property type="entry name" value="Beta-lactam/transpept-like"/>
</dbReference>
<feature type="signal peptide" evidence="2">
    <location>
        <begin position="1"/>
        <end position="20"/>
    </location>
</feature>
<dbReference type="EC" id="3.5.2.6" evidence="4"/>
<dbReference type="AlphaFoldDB" id="A0A150KKE2"/>
<evidence type="ECO:0000259" key="3">
    <source>
        <dbReference type="Pfam" id="PF00144"/>
    </source>
</evidence>
<accession>A0A150KKE2</accession>
<dbReference type="PANTHER" id="PTHR43283:SF11">
    <property type="entry name" value="BETA-LACTAMASE-RELATED DOMAIN-CONTAINING PROTEIN"/>
    <property type="match status" value="1"/>
</dbReference>
<feature type="domain" description="Beta-lactamase-related" evidence="3">
    <location>
        <begin position="72"/>
        <end position="416"/>
    </location>
</feature>
<feature type="chain" id="PRO_5039070007" evidence="2">
    <location>
        <begin position="21"/>
        <end position="555"/>
    </location>
</feature>
<dbReference type="SUPFAM" id="SSF56601">
    <property type="entry name" value="beta-lactamase/transpeptidase-like"/>
    <property type="match status" value="1"/>
</dbReference>
<organism evidence="4 5">
    <name type="scientific">Heyndrickxia sporothermodurans</name>
    <dbReference type="NCBI Taxonomy" id="46224"/>
    <lineage>
        <taxon>Bacteria</taxon>
        <taxon>Bacillati</taxon>
        <taxon>Bacillota</taxon>
        <taxon>Bacilli</taxon>
        <taxon>Bacillales</taxon>
        <taxon>Bacillaceae</taxon>
        <taxon>Heyndrickxia</taxon>
    </lineage>
</organism>
<dbReference type="PATRIC" id="fig|46224.3.peg.2077"/>
<gene>
    <name evidence="4" type="ORF">B4102_0935</name>
</gene>
<evidence type="ECO:0000313" key="4">
    <source>
        <dbReference type="EMBL" id="KYC84204.1"/>
    </source>
</evidence>
<evidence type="ECO:0000313" key="5">
    <source>
        <dbReference type="Proteomes" id="UP000075666"/>
    </source>
</evidence>
<evidence type="ECO:0000256" key="1">
    <source>
        <dbReference type="ARBA" id="ARBA00022801"/>
    </source>
</evidence>
<keyword evidence="1 4" id="KW-0378">Hydrolase</keyword>
<dbReference type="EMBL" id="LQYN01000169">
    <property type="protein sequence ID" value="KYC84204.1"/>
    <property type="molecule type" value="Genomic_DNA"/>
</dbReference>
<dbReference type="Pfam" id="PF20773">
    <property type="entry name" value="InhA-like_MAM"/>
    <property type="match status" value="1"/>
</dbReference>
<keyword evidence="2" id="KW-0732">Signal</keyword>